<dbReference type="InterPro" id="IPR036388">
    <property type="entry name" value="WH-like_DNA-bd_sf"/>
</dbReference>
<keyword evidence="3" id="KW-0804">Transcription</keyword>
<keyword evidence="1" id="KW-0805">Transcription regulation</keyword>
<sequence length="240" mass="26516">MSLPLHERIRSEMEAAILSGALRPGARLPTEQELMRDYGCARMTVSKALSALASAGLIERRKRAGSFVARPRVHSMMLDIPDLEQEVTERGQRYRFELLGRRTAPPDPADAEEVQLAGRGELLVIDGVHFADDMPLASERRLVSLWSVPEIALEDFAEISPGAWLLGHVPWTEAETRIAAVAADRTVAARLEIETGNACLFIERRTWRGDEGITLVRQHFVGSAYDLIARFGSARSMGGV</sequence>
<organism evidence="6 7">
    <name type="scientific">Sphingopyxis indica</name>
    <dbReference type="NCBI Taxonomy" id="436663"/>
    <lineage>
        <taxon>Bacteria</taxon>
        <taxon>Pseudomonadati</taxon>
        <taxon>Pseudomonadota</taxon>
        <taxon>Alphaproteobacteria</taxon>
        <taxon>Sphingomonadales</taxon>
        <taxon>Sphingomonadaceae</taxon>
        <taxon>Sphingopyxis</taxon>
    </lineage>
</organism>
<dbReference type="Pfam" id="PF00392">
    <property type="entry name" value="GntR"/>
    <property type="match status" value="1"/>
</dbReference>
<dbReference type="Proteomes" id="UP000198339">
    <property type="component" value="Unassembled WGS sequence"/>
</dbReference>
<dbReference type="SMART" id="SM00345">
    <property type="entry name" value="HTH_GNTR"/>
    <property type="match status" value="1"/>
</dbReference>
<dbReference type="PANTHER" id="PTHR44846:SF16">
    <property type="entry name" value="TRANSCRIPTIONAL REGULATOR PHNF-RELATED"/>
    <property type="match status" value="1"/>
</dbReference>
<dbReference type="SUPFAM" id="SSF46785">
    <property type="entry name" value="Winged helix' DNA-binding domain"/>
    <property type="match status" value="1"/>
</dbReference>
<dbReference type="GO" id="GO:0003677">
    <property type="term" value="F:DNA binding"/>
    <property type="evidence" value="ECO:0007669"/>
    <property type="project" value="UniProtKB-UniRule"/>
</dbReference>
<dbReference type="SUPFAM" id="SSF64288">
    <property type="entry name" value="Chorismate lyase-like"/>
    <property type="match status" value="1"/>
</dbReference>
<dbReference type="GO" id="GO:0045892">
    <property type="term" value="P:negative regulation of DNA-templated transcription"/>
    <property type="evidence" value="ECO:0007669"/>
    <property type="project" value="UniProtKB-UniRule"/>
</dbReference>
<dbReference type="PANTHER" id="PTHR44846">
    <property type="entry name" value="MANNOSYL-D-GLYCERATE TRANSPORT/METABOLISM SYSTEM REPRESSOR MNGR-RELATED"/>
    <property type="match status" value="1"/>
</dbReference>
<dbReference type="InterPro" id="IPR028978">
    <property type="entry name" value="Chorismate_lyase_/UTRA_dom_sf"/>
</dbReference>
<evidence type="ECO:0000259" key="5">
    <source>
        <dbReference type="PROSITE" id="PS50949"/>
    </source>
</evidence>
<evidence type="ECO:0000256" key="1">
    <source>
        <dbReference type="ARBA" id="ARBA00023015"/>
    </source>
</evidence>
<dbReference type="PROSITE" id="PS50949">
    <property type="entry name" value="HTH_GNTR"/>
    <property type="match status" value="1"/>
</dbReference>
<dbReference type="InterPro" id="IPR050679">
    <property type="entry name" value="Bact_HTH_transcr_reg"/>
</dbReference>
<dbReference type="CDD" id="cd07377">
    <property type="entry name" value="WHTH_GntR"/>
    <property type="match status" value="1"/>
</dbReference>
<keyword evidence="7" id="KW-1185">Reference proteome</keyword>
<evidence type="ECO:0000313" key="7">
    <source>
        <dbReference type="Proteomes" id="UP000198339"/>
    </source>
</evidence>
<dbReference type="Pfam" id="PF07702">
    <property type="entry name" value="UTRA"/>
    <property type="match status" value="1"/>
</dbReference>
<dbReference type="RefSeq" id="WP_089215586.1">
    <property type="nucleotide sequence ID" value="NZ_FZPA01000005.1"/>
</dbReference>
<evidence type="ECO:0000256" key="3">
    <source>
        <dbReference type="ARBA" id="ARBA00023163"/>
    </source>
</evidence>
<evidence type="ECO:0000256" key="2">
    <source>
        <dbReference type="ARBA" id="ARBA00023125"/>
    </source>
</evidence>
<gene>
    <name evidence="6" type="ORF">SAMN06295955_10529</name>
</gene>
<dbReference type="InterPro" id="IPR036390">
    <property type="entry name" value="WH_DNA-bd_sf"/>
</dbReference>
<evidence type="ECO:0000313" key="6">
    <source>
        <dbReference type="EMBL" id="SNS77625.1"/>
    </source>
</evidence>
<dbReference type="OrthoDB" id="9808698at2"/>
<dbReference type="NCBIfam" id="TIGR02018">
    <property type="entry name" value="his_ut_repres"/>
    <property type="match status" value="1"/>
</dbReference>
<dbReference type="SMART" id="SM00866">
    <property type="entry name" value="UTRA"/>
    <property type="match status" value="1"/>
</dbReference>
<dbReference type="Gene3D" id="3.40.1410.10">
    <property type="entry name" value="Chorismate lyase-like"/>
    <property type="match status" value="1"/>
</dbReference>
<proteinExistence type="predicted"/>
<reference evidence="6 7" key="1">
    <citation type="submission" date="2017-06" db="EMBL/GenBank/DDBJ databases">
        <authorList>
            <person name="Kim H.J."/>
            <person name="Triplett B.A."/>
        </authorList>
    </citation>
    <scope>NUCLEOTIDE SEQUENCE [LARGE SCALE GENOMIC DNA]</scope>
    <source>
        <strain evidence="6 7">DS15</strain>
    </source>
</reference>
<feature type="domain" description="HTH gntR-type" evidence="5">
    <location>
        <begin position="3"/>
        <end position="71"/>
    </location>
</feature>
<dbReference type="AlphaFoldDB" id="A0A239H904"/>
<dbReference type="EMBL" id="FZPA01000005">
    <property type="protein sequence ID" value="SNS77625.1"/>
    <property type="molecule type" value="Genomic_DNA"/>
</dbReference>
<dbReference type="InterPro" id="IPR010248">
    <property type="entry name" value="His_ut_repres"/>
</dbReference>
<dbReference type="PRINTS" id="PR00035">
    <property type="entry name" value="HTHGNTR"/>
</dbReference>
<dbReference type="InterPro" id="IPR011663">
    <property type="entry name" value="UTRA"/>
</dbReference>
<dbReference type="GO" id="GO:0003700">
    <property type="term" value="F:DNA-binding transcription factor activity"/>
    <property type="evidence" value="ECO:0007669"/>
    <property type="project" value="UniProtKB-UniRule"/>
</dbReference>
<dbReference type="InterPro" id="IPR000524">
    <property type="entry name" value="Tscrpt_reg_HTH_GntR"/>
</dbReference>
<keyword evidence="2" id="KW-0238">DNA-binding</keyword>
<dbReference type="Gene3D" id="1.10.10.10">
    <property type="entry name" value="Winged helix-like DNA-binding domain superfamily/Winged helix DNA-binding domain"/>
    <property type="match status" value="1"/>
</dbReference>
<protein>
    <recommendedName>
        <fullName evidence="4">Histidine utilization repressor</fullName>
    </recommendedName>
</protein>
<accession>A0A239H904</accession>
<dbReference type="GO" id="GO:0006547">
    <property type="term" value="P:L-histidine metabolic process"/>
    <property type="evidence" value="ECO:0007669"/>
    <property type="project" value="UniProtKB-UniRule"/>
</dbReference>
<evidence type="ECO:0000256" key="4">
    <source>
        <dbReference type="NCBIfam" id="TIGR02018"/>
    </source>
</evidence>
<name>A0A239H904_9SPHN</name>